<accession>A0A396HMM1</accession>
<name>A0A396HMM1_MEDTR</name>
<proteinExistence type="predicted"/>
<comment type="caution">
    <text evidence="1">The sequence shown here is derived from an EMBL/GenBank/DDBJ whole genome shotgun (WGS) entry which is preliminary data.</text>
</comment>
<evidence type="ECO:0000313" key="1">
    <source>
        <dbReference type="EMBL" id="RHN54569.1"/>
    </source>
</evidence>
<dbReference type="Proteomes" id="UP000265566">
    <property type="component" value="Chromosome 5"/>
</dbReference>
<sequence length="70" mass="8310">MTFIWEHWAAVLLCPSKYVMNFKVLRCQTIVCEISQEKVGHYVCSCLVYSSIDKLSFLSREHFSWLFLML</sequence>
<reference evidence="2" key="1">
    <citation type="journal article" date="2018" name="Nat. Plants">
        <title>Whole-genome landscape of Medicago truncatula symbiotic genes.</title>
        <authorList>
            <person name="Pecrix Y."/>
            <person name="Staton S.E."/>
            <person name="Sallet E."/>
            <person name="Lelandais-Briere C."/>
            <person name="Moreau S."/>
            <person name="Carrere S."/>
            <person name="Blein T."/>
            <person name="Jardinaud M.F."/>
            <person name="Latrasse D."/>
            <person name="Zouine M."/>
            <person name="Zahm M."/>
            <person name="Kreplak J."/>
            <person name="Mayjonade B."/>
            <person name="Satge C."/>
            <person name="Perez M."/>
            <person name="Cauet S."/>
            <person name="Marande W."/>
            <person name="Chantry-Darmon C."/>
            <person name="Lopez-Roques C."/>
            <person name="Bouchez O."/>
            <person name="Berard A."/>
            <person name="Debelle F."/>
            <person name="Munos S."/>
            <person name="Bendahmane A."/>
            <person name="Berges H."/>
            <person name="Niebel A."/>
            <person name="Buitink J."/>
            <person name="Frugier F."/>
            <person name="Benhamed M."/>
            <person name="Crespi M."/>
            <person name="Gouzy J."/>
            <person name="Gamas P."/>
        </authorList>
    </citation>
    <scope>NUCLEOTIDE SEQUENCE [LARGE SCALE GENOMIC DNA]</scope>
    <source>
        <strain evidence="2">cv. Jemalong A17</strain>
    </source>
</reference>
<gene>
    <name evidence="1" type="ORF">MtrunA17_Chr5g0408361</name>
</gene>
<organism evidence="1 2">
    <name type="scientific">Medicago truncatula</name>
    <name type="common">Barrel medic</name>
    <name type="synonym">Medicago tribuloides</name>
    <dbReference type="NCBI Taxonomy" id="3880"/>
    <lineage>
        <taxon>Eukaryota</taxon>
        <taxon>Viridiplantae</taxon>
        <taxon>Streptophyta</taxon>
        <taxon>Embryophyta</taxon>
        <taxon>Tracheophyta</taxon>
        <taxon>Spermatophyta</taxon>
        <taxon>Magnoliopsida</taxon>
        <taxon>eudicotyledons</taxon>
        <taxon>Gunneridae</taxon>
        <taxon>Pentapetalae</taxon>
        <taxon>rosids</taxon>
        <taxon>fabids</taxon>
        <taxon>Fabales</taxon>
        <taxon>Fabaceae</taxon>
        <taxon>Papilionoideae</taxon>
        <taxon>50 kb inversion clade</taxon>
        <taxon>NPAAA clade</taxon>
        <taxon>Hologalegina</taxon>
        <taxon>IRL clade</taxon>
        <taxon>Trifolieae</taxon>
        <taxon>Medicago</taxon>
    </lineage>
</organism>
<dbReference type="AlphaFoldDB" id="A0A396HMM1"/>
<dbReference type="Gramene" id="rna29634">
    <property type="protein sequence ID" value="RHN54569.1"/>
    <property type="gene ID" value="gene29634"/>
</dbReference>
<protein>
    <submittedName>
        <fullName evidence="1">Uncharacterized protein</fullName>
    </submittedName>
</protein>
<dbReference type="EMBL" id="PSQE01000005">
    <property type="protein sequence ID" value="RHN54569.1"/>
    <property type="molecule type" value="Genomic_DNA"/>
</dbReference>
<evidence type="ECO:0000313" key="2">
    <source>
        <dbReference type="Proteomes" id="UP000265566"/>
    </source>
</evidence>